<evidence type="ECO:0000313" key="2">
    <source>
        <dbReference type="Proteomes" id="UP000291485"/>
    </source>
</evidence>
<dbReference type="AlphaFoldDB" id="A0A4R0P7I0"/>
<proteinExistence type="predicted"/>
<organism evidence="1 2">
    <name type="scientific">Pedobacter frigidisoli</name>
    <dbReference type="NCBI Taxonomy" id="2530455"/>
    <lineage>
        <taxon>Bacteria</taxon>
        <taxon>Pseudomonadati</taxon>
        <taxon>Bacteroidota</taxon>
        <taxon>Sphingobacteriia</taxon>
        <taxon>Sphingobacteriales</taxon>
        <taxon>Sphingobacteriaceae</taxon>
        <taxon>Pedobacter</taxon>
    </lineage>
</organism>
<comment type="caution">
    <text evidence="1">The sequence shown here is derived from an EMBL/GenBank/DDBJ whole genome shotgun (WGS) entry which is preliminary data.</text>
</comment>
<protein>
    <submittedName>
        <fullName evidence="1">Uncharacterized protein</fullName>
    </submittedName>
</protein>
<name>A0A4R0P7I0_9SPHI</name>
<dbReference type="EMBL" id="SJSN01000001">
    <property type="protein sequence ID" value="TCD12990.1"/>
    <property type="molecule type" value="Genomic_DNA"/>
</dbReference>
<dbReference type="OrthoDB" id="751263at2"/>
<reference evidence="1 2" key="1">
    <citation type="submission" date="2019-02" db="EMBL/GenBank/DDBJ databases">
        <title>Pedobacter sp. RP-3-11 sp. nov., isolated from Arctic soil.</title>
        <authorList>
            <person name="Dahal R.H."/>
        </authorList>
    </citation>
    <scope>NUCLEOTIDE SEQUENCE [LARGE SCALE GENOMIC DNA]</scope>
    <source>
        <strain evidence="1 2">RP-3-11</strain>
    </source>
</reference>
<accession>A0A4R0P7I0</accession>
<keyword evidence="2" id="KW-1185">Reference proteome</keyword>
<gene>
    <name evidence="1" type="ORF">EZ449_02785</name>
</gene>
<dbReference type="Proteomes" id="UP000291485">
    <property type="component" value="Unassembled WGS sequence"/>
</dbReference>
<sequence length="251" mass="29354">MTERFFKFRGRFDFSPHPYEIGNPIFSNRKLEDNFFALKLYSLPDGEYRAFYDFHMAYYLLRNPNGKEAFFRKVNRSIQRRITFYSAKDPFKNVYEIHSANLDKLEAFQKFLNSIDEWNVNTSVEKMLSQRDAEIGFLKGNLADLQARLDELLQYEASEKIVINSGNIAAFMDVMRQIRKLVLPNGKRLVTTQGHSPWYKMIAKNFVHGEKPIALAAAQNYFSSEDSSKYIFIADKDRAFDIVPVDPQTQH</sequence>
<evidence type="ECO:0000313" key="1">
    <source>
        <dbReference type="EMBL" id="TCD12990.1"/>
    </source>
</evidence>
<dbReference type="RefSeq" id="WP_131556423.1">
    <property type="nucleotide sequence ID" value="NZ_SJSN01000001.1"/>
</dbReference>